<comment type="caution">
    <text evidence="7">The sequence shown here is derived from an EMBL/GenBank/DDBJ whole genome shotgun (WGS) entry which is preliminary data.</text>
</comment>
<feature type="transmembrane region" description="Helical" evidence="5">
    <location>
        <begin position="184"/>
        <end position="203"/>
    </location>
</feature>
<feature type="transmembrane region" description="Helical" evidence="5">
    <location>
        <begin position="450"/>
        <end position="468"/>
    </location>
</feature>
<dbReference type="InterPro" id="IPR051533">
    <property type="entry name" value="WaaL-like"/>
</dbReference>
<dbReference type="PANTHER" id="PTHR37422">
    <property type="entry name" value="TEICHURONIC ACID BIOSYNTHESIS PROTEIN TUAE"/>
    <property type="match status" value="1"/>
</dbReference>
<feature type="transmembrane region" description="Helical" evidence="5">
    <location>
        <begin position="367"/>
        <end position="389"/>
    </location>
</feature>
<feature type="transmembrane region" description="Helical" evidence="5">
    <location>
        <begin position="264"/>
        <end position="285"/>
    </location>
</feature>
<keyword evidence="3 5" id="KW-1133">Transmembrane helix</keyword>
<evidence type="ECO:0000256" key="4">
    <source>
        <dbReference type="ARBA" id="ARBA00023136"/>
    </source>
</evidence>
<dbReference type="Proteomes" id="UP000298458">
    <property type="component" value="Unassembled WGS sequence"/>
</dbReference>
<accession>A0A4R9GKN0</accession>
<dbReference type="GO" id="GO:0016020">
    <property type="term" value="C:membrane"/>
    <property type="evidence" value="ECO:0007669"/>
    <property type="project" value="UniProtKB-SubCell"/>
</dbReference>
<dbReference type="InterPro" id="IPR007016">
    <property type="entry name" value="O-antigen_ligase-rel_domated"/>
</dbReference>
<gene>
    <name evidence="7" type="ORF">EHO60_00560</name>
</gene>
<evidence type="ECO:0000256" key="1">
    <source>
        <dbReference type="ARBA" id="ARBA00004141"/>
    </source>
</evidence>
<keyword evidence="7" id="KW-0436">Ligase</keyword>
<comment type="subcellular location">
    <subcellularLocation>
        <location evidence="1">Membrane</location>
        <topology evidence="1">Multi-pass membrane protein</topology>
    </subcellularLocation>
</comment>
<dbReference type="PANTHER" id="PTHR37422:SF13">
    <property type="entry name" value="LIPOPOLYSACCHARIDE BIOSYNTHESIS PROTEIN PA4999-RELATED"/>
    <property type="match status" value="1"/>
</dbReference>
<keyword evidence="4 5" id="KW-0472">Membrane</keyword>
<feature type="transmembrane region" description="Helical" evidence="5">
    <location>
        <begin position="57"/>
        <end position="76"/>
    </location>
</feature>
<feature type="transmembrane region" description="Helical" evidence="5">
    <location>
        <begin position="234"/>
        <end position="252"/>
    </location>
</feature>
<name>A0A4R9GKN0_9LEPT</name>
<proteinExistence type="predicted"/>
<feature type="transmembrane region" description="Helical" evidence="5">
    <location>
        <begin position="124"/>
        <end position="141"/>
    </location>
</feature>
<protein>
    <submittedName>
        <fullName evidence="7">O-antigen ligase domain-containing protein</fullName>
    </submittedName>
</protein>
<keyword evidence="2 5" id="KW-0812">Transmembrane</keyword>
<sequence length="652" mass="74361">MESGTLSRLSEKGSFYSLLFLLITFPLSVSVSQIFAGLAVFLFLVAGPRVWEKSRPFLFPFGLILGVYLFVFLSSVWHLDGNGDFWKNFAKQSEAGDFWLCLIFPVAAAHAAEESNSRKIRRFIWISFFLLLLSGLVSIFSEYRLGKFISNGFQYAPGDRKQHPAGLLFGIQSYLPIGLMNTHLTYGGLLSLYIPGLAAGFFASIRRKSGFKIGFYGILLLVGAWLFLLNQSKSAWLGVGFVCVVLLLRFGLPGKIGFSPPNIAVAGIIAGILFVCIGFSFKYLYERNWLFHRTVSQVLEVQTPENQRYWIYRNSLPLLEKTYALGLGGGKFKSAHHTLSDRSVQEQEQLWYELEITPNSHAHNDMLHFAIVGGWVSALSLLLFFIFIFRDITPSLGDQETLSPIGVGSLWVAGFFQCYLLDDEVALPFYALSGILIGSRRFQEKTNFRYTSLLLILPFLLNAFFWIWRLQTPPALAYSRQIRTENPDYEKLLEKRILPFRSEVAIRQDRLLEKVLVPNDWAEKPFQIEGCLTHRWPNPPSLRKDPFRFGIYLSPNAKNPPKQALVTVVSRESFDEDQLYWSHAQVELASERISLKSGWNSFLWKETIPLAPSPKFPTGVFFRDFKIVWEGFRKDQDVDLPAFDFGDLCDYE</sequence>
<dbReference type="AlphaFoldDB" id="A0A4R9GKN0"/>
<evidence type="ECO:0000259" key="6">
    <source>
        <dbReference type="Pfam" id="PF04932"/>
    </source>
</evidence>
<feature type="domain" description="O-antigen ligase-related" evidence="6">
    <location>
        <begin position="219"/>
        <end position="380"/>
    </location>
</feature>
<evidence type="ECO:0000256" key="5">
    <source>
        <dbReference type="SAM" id="Phobius"/>
    </source>
</evidence>
<evidence type="ECO:0000256" key="3">
    <source>
        <dbReference type="ARBA" id="ARBA00022989"/>
    </source>
</evidence>
<feature type="transmembrane region" description="Helical" evidence="5">
    <location>
        <begin position="210"/>
        <end position="228"/>
    </location>
</feature>
<keyword evidence="8" id="KW-1185">Reference proteome</keyword>
<dbReference type="Pfam" id="PF04932">
    <property type="entry name" value="Wzy_C"/>
    <property type="match status" value="1"/>
</dbReference>
<dbReference type="EMBL" id="RQET01000001">
    <property type="protein sequence ID" value="TGK14159.1"/>
    <property type="molecule type" value="Genomic_DNA"/>
</dbReference>
<evidence type="ECO:0000313" key="8">
    <source>
        <dbReference type="Proteomes" id="UP000298458"/>
    </source>
</evidence>
<evidence type="ECO:0000313" key="7">
    <source>
        <dbReference type="EMBL" id="TGK14159.1"/>
    </source>
</evidence>
<evidence type="ECO:0000256" key="2">
    <source>
        <dbReference type="ARBA" id="ARBA00022692"/>
    </source>
</evidence>
<dbReference type="OrthoDB" id="345652at2"/>
<organism evidence="7 8">
    <name type="scientific">Leptospira fletcheri</name>
    <dbReference type="NCBI Taxonomy" id="2484981"/>
    <lineage>
        <taxon>Bacteria</taxon>
        <taxon>Pseudomonadati</taxon>
        <taxon>Spirochaetota</taxon>
        <taxon>Spirochaetia</taxon>
        <taxon>Leptospirales</taxon>
        <taxon>Leptospiraceae</taxon>
        <taxon>Leptospira</taxon>
    </lineage>
</organism>
<dbReference type="GO" id="GO:0016874">
    <property type="term" value="F:ligase activity"/>
    <property type="evidence" value="ECO:0007669"/>
    <property type="project" value="UniProtKB-KW"/>
</dbReference>
<feature type="transmembrane region" description="Helical" evidence="5">
    <location>
        <begin position="15"/>
        <end position="45"/>
    </location>
</feature>
<reference evidence="7" key="1">
    <citation type="journal article" date="2019" name="PLoS Negl. Trop. Dis.">
        <title>Revisiting the worldwide diversity of Leptospira species in the environment.</title>
        <authorList>
            <person name="Vincent A.T."/>
            <person name="Schiettekatte O."/>
            <person name="Bourhy P."/>
            <person name="Veyrier F.J."/>
            <person name="Picardeau M."/>
        </authorList>
    </citation>
    <scope>NUCLEOTIDE SEQUENCE [LARGE SCALE GENOMIC DNA]</scope>
    <source>
        <strain evidence="7">SSW15</strain>
    </source>
</reference>